<dbReference type="PANTHER" id="PTHR43162:SF1">
    <property type="entry name" value="PRESTALK A DIFFERENTIATION PROTEIN A"/>
    <property type="match status" value="1"/>
</dbReference>
<evidence type="ECO:0000313" key="3">
    <source>
        <dbReference type="Proteomes" id="UP001596540"/>
    </source>
</evidence>
<dbReference type="EMBL" id="JBHTBH010000025">
    <property type="protein sequence ID" value="MFC7331513.1"/>
    <property type="molecule type" value="Genomic_DNA"/>
</dbReference>
<evidence type="ECO:0000313" key="2">
    <source>
        <dbReference type="EMBL" id="MFC7331513.1"/>
    </source>
</evidence>
<protein>
    <submittedName>
        <fullName evidence="2">NAD(P)H-binding protein</fullName>
    </submittedName>
</protein>
<dbReference type="PANTHER" id="PTHR43162">
    <property type="match status" value="1"/>
</dbReference>
<sequence>MAVLVTGATGHVGRHVVARLLDAGRRVRALTRNPATARLPAGVEVCTGDLARPHTLAAALEGAEALYLFPEPAAAGTVAAMAAAAGVRRTVVLSSSSVREAGGGNPSGLRHLAVERAVQDAGLDWTLVRPDEFATNTLWKWGHAIRAGEVVRLPLPRAARPLIHEADVAAVAAAALLQDGHAGRIYELTGPDLVSQVEQVHLIGVALGRTLRVEEVSREQGRADMCRFMPEAVVDMVLTYLADAVEAPPPVLPTVEKITGRPPYDFARWAADHVRDFR</sequence>
<dbReference type="InterPro" id="IPR036291">
    <property type="entry name" value="NAD(P)-bd_dom_sf"/>
</dbReference>
<organism evidence="2 3">
    <name type="scientific">Marinactinospora rubrisoli</name>
    <dbReference type="NCBI Taxonomy" id="2715399"/>
    <lineage>
        <taxon>Bacteria</taxon>
        <taxon>Bacillati</taxon>
        <taxon>Actinomycetota</taxon>
        <taxon>Actinomycetes</taxon>
        <taxon>Streptosporangiales</taxon>
        <taxon>Nocardiopsidaceae</taxon>
        <taxon>Marinactinospora</taxon>
    </lineage>
</organism>
<gene>
    <name evidence="2" type="ORF">ACFQRF_27585</name>
</gene>
<reference evidence="3" key="1">
    <citation type="journal article" date="2019" name="Int. J. Syst. Evol. Microbiol.">
        <title>The Global Catalogue of Microorganisms (GCM) 10K type strain sequencing project: providing services to taxonomists for standard genome sequencing and annotation.</title>
        <authorList>
            <consortium name="The Broad Institute Genomics Platform"/>
            <consortium name="The Broad Institute Genome Sequencing Center for Infectious Disease"/>
            <person name="Wu L."/>
            <person name="Ma J."/>
        </authorList>
    </citation>
    <scope>NUCLEOTIDE SEQUENCE [LARGE SCALE GENOMIC DNA]</scope>
    <source>
        <strain evidence="3">CGMCC 4.7382</strain>
    </source>
</reference>
<dbReference type="Pfam" id="PF13460">
    <property type="entry name" value="NAD_binding_10"/>
    <property type="match status" value="1"/>
</dbReference>
<proteinExistence type="predicted"/>
<evidence type="ECO:0000259" key="1">
    <source>
        <dbReference type="Pfam" id="PF13460"/>
    </source>
</evidence>
<keyword evidence="3" id="KW-1185">Reference proteome</keyword>
<accession>A0ABW2KQK0</accession>
<dbReference type="SUPFAM" id="SSF51735">
    <property type="entry name" value="NAD(P)-binding Rossmann-fold domains"/>
    <property type="match status" value="1"/>
</dbReference>
<dbReference type="InterPro" id="IPR016040">
    <property type="entry name" value="NAD(P)-bd_dom"/>
</dbReference>
<dbReference type="Proteomes" id="UP001596540">
    <property type="component" value="Unassembled WGS sequence"/>
</dbReference>
<feature type="domain" description="NAD(P)-binding" evidence="1">
    <location>
        <begin position="7"/>
        <end position="177"/>
    </location>
</feature>
<name>A0ABW2KQK0_9ACTN</name>
<comment type="caution">
    <text evidence="2">The sequence shown here is derived from an EMBL/GenBank/DDBJ whole genome shotgun (WGS) entry which is preliminary data.</text>
</comment>
<dbReference type="InterPro" id="IPR051604">
    <property type="entry name" value="Ergot_Alk_Oxidoreductase"/>
</dbReference>
<dbReference type="Gene3D" id="3.40.50.720">
    <property type="entry name" value="NAD(P)-binding Rossmann-like Domain"/>
    <property type="match status" value="1"/>
</dbReference>
<dbReference type="RefSeq" id="WP_379874401.1">
    <property type="nucleotide sequence ID" value="NZ_JBHTBH010000025.1"/>
</dbReference>